<feature type="region of interest" description="Disordered" evidence="2">
    <location>
        <begin position="125"/>
        <end position="153"/>
    </location>
</feature>
<dbReference type="AlphaFoldDB" id="A0A8H4XN79"/>
<feature type="compositionally biased region" description="Polar residues" evidence="2">
    <location>
        <begin position="263"/>
        <end position="272"/>
    </location>
</feature>
<dbReference type="Gene3D" id="2.40.50.40">
    <property type="match status" value="1"/>
</dbReference>
<feature type="compositionally biased region" description="Basic and acidic residues" evidence="2">
    <location>
        <begin position="125"/>
        <end position="137"/>
    </location>
</feature>
<dbReference type="Pfam" id="PF00385">
    <property type="entry name" value="Chromo"/>
    <property type="match status" value="1"/>
</dbReference>
<feature type="compositionally biased region" description="Polar residues" evidence="2">
    <location>
        <begin position="234"/>
        <end position="251"/>
    </location>
</feature>
<feature type="region of interest" description="Disordered" evidence="2">
    <location>
        <begin position="466"/>
        <end position="528"/>
    </location>
</feature>
<reference evidence="4" key="1">
    <citation type="journal article" date="2020" name="BMC Genomics">
        <title>Correction to: Identification and distribution of gene clusters required for synthesis of sphingolipid metabolism inhibitors in diverse species of the filamentous fungus Fusarium.</title>
        <authorList>
            <person name="Kim H.S."/>
            <person name="Lohmar J.M."/>
            <person name="Busman M."/>
            <person name="Brown D.W."/>
            <person name="Naumann T.A."/>
            <person name="Divon H.H."/>
            <person name="Lysoe E."/>
            <person name="Uhlig S."/>
            <person name="Proctor R.H."/>
        </authorList>
    </citation>
    <scope>NUCLEOTIDE SEQUENCE</scope>
    <source>
        <strain evidence="4">NRRL 22465</strain>
    </source>
</reference>
<comment type="subunit">
    <text evidence="1">Component of the NuA4 histone acetyltransferase complex.</text>
</comment>
<dbReference type="SUPFAM" id="SSF54160">
    <property type="entry name" value="Chromo domain-like"/>
    <property type="match status" value="1"/>
</dbReference>
<organism evidence="4 5">
    <name type="scientific">Fusarium zealandicum</name>
    <dbReference type="NCBI Taxonomy" id="1053134"/>
    <lineage>
        <taxon>Eukaryota</taxon>
        <taxon>Fungi</taxon>
        <taxon>Dikarya</taxon>
        <taxon>Ascomycota</taxon>
        <taxon>Pezizomycotina</taxon>
        <taxon>Sordariomycetes</taxon>
        <taxon>Hypocreomycetidae</taxon>
        <taxon>Hypocreales</taxon>
        <taxon>Nectriaceae</taxon>
        <taxon>Fusarium</taxon>
        <taxon>Fusarium staphyleae species complex</taxon>
    </lineage>
</organism>
<name>A0A8H4XN79_9HYPO</name>
<dbReference type="InterPro" id="IPR023780">
    <property type="entry name" value="Chromo_domain"/>
</dbReference>
<protein>
    <recommendedName>
        <fullName evidence="3">Chromo domain-containing protein</fullName>
    </recommendedName>
</protein>
<gene>
    <name evidence="4" type="ORF">FZEAL_1986</name>
</gene>
<dbReference type="InterPro" id="IPR016197">
    <property type="entry name" value="Chromo-like_dom_sf"/>
</dbReference>
<evidence type="ECO:0000313" key="4">
    <source>
        <dbReference type="EMBL" id="KAF4982381.1"/>
    </source>
</evidence>
<dbReference type="CDD" id="cd00024">
    <property type="entry name" value="CD_CSD"/>
    <property type="match status" value="1"/>
</dbReference>
<feature type="compositionally biased region" description="Basic residues" evidence="2">
    <location>
        <begin position="489"/>
        <end position="500"/>
    </location>
</feature>
<feature type="compositionally biased region" description="Pro residues" evidence="2">
    <location>
        <begin position="412"/>
        <end position="425"/>
    </location>
</feature>
<dbReference type="EMBL" id="JABEYC010000121">
    <property type="protein sequence ID" value="KAF4982381.1"/>
    <property type="molecule type" value="Genomic_DNA"/>
</dbReference>
<feature type="domain" description="Chromo" evidence="3">
    <location>
        <begin position="439"/>
        <end position="493"/>
    </location>
</feature>
<dbReference type="OrthoDB" id="3543857at2759"/>
<proteinExistence type="predicted"/>
<accession>A0A8H4XN79</accession>
<evidence type="ECO:0000259" key="3">
    <source>
        <dbReference type="Pfam" id="PF00385"/>
    </source>
</evidence>
<feature type="compositionally biased region" description="Basic and acidic residues" evidence="2">
    <location>
        <begin position="218"/>
        <end position="230"/>
    </location>
</feature>
<feature type="compositionally biased region" description="Low complexity" evidence="2">
    <location>
        <begin position="398"/>
        <end position="411"/>
    </location>
</feature>
<feature type="region of interest" description="Disordered" evidence="2">
    <location>
        <begin position="1"/>
        <end position="41"/>
    </location>
</feature>
<evidence type="ECO:0000256" key="2">
    <source>
        <dbReference type="SAM" id="MobiDB-lite"/>
    </source>
</evidence>
<evidence type="ECO:0000256" key="1">
    <source>
        <dbReference type="ARBA" id="ARBA00011353"/>
    </source>
</evidence>
<sequence length="597" mass="65613">MASIQQPEPANPRKRKRSNNGGTRIEVQLRSRPTYVPGNGPPLERISLLPPRDTTAYILDRIYLPSPGQAADGMPLPRRMTYMVGWRDLPAAIMLIPAMRVLDYVSPQELEEWEFDMEEELDRQKEELAREETEMVPKPKKQGRPPKHSKIETSVVAVAESKTAALPKPGVMSLTTPTKNRLADFEGLSDEEGSPLRRLQPETSADSTDLDGYQGFDDIGRASLQRDMDMRLGSQLSLSHKAGSSSGTHRPSNIAGKQAMDSFPSTGASTRRSTPKPAVVNPSVEAKKKATAASSLMAQMPSLGAAGRDDGQGAYSSTDCSWTPVEGSLNYPDSDFETPQPESDTATARLMAEAARVQKKISTKPPSRPSPKSARTTPKPARATSKPARATPKPSRATSKSANPSPKSARPSPKPTRPPPKPDQQPPVEENEDPGEPVWEVKRLEDMELFEVEGMGLVRYYKVRWEGDWPPDQNPSWEPEDNLPAKLVRNYRKQGKRKRVSAPAPAPLKPKPAQKKKQKTQTTLSWGLPAGRYKSVSEAFEGAEEDEGGMGVEVEDDVLGDEEDQGHELFVVEEPPTKKSRAWNGNGTAVGMMSIYR</sequence>
<reference evidence="4" key="2">
    <citation type="submission" date="2020-05" db="EMBL/GenBank/DDBJ databases">
        <authorList>
            <person name="Kim H.-S."/>
            <person name="Proctor R.H."/>
            <person name="Brown D.W."/>
        </authorList>
    </citation>
    <scope>NUCLEOTIDE SEQUENCE</scope>
    <source>
        <strain evidence="4">NRRL 22465</strain>
    </source>
</reference>
<keyword evidence="5" id="KW-1185">Reference proteome</keyword>
<dbReference type="Proteomes" id="UP000635477">
    <property type="component" value="Unassembled WGS sequence"/>
</dbReference>
<evidence type="ECO:0000313" key="5">
    <source>
        <dbReference type="Proteomes" id="UP000635477"/>
    </source>
</evidence>
<feature type="compositionally biased region" description="Basic residues" evidence="2">
    <location>
        <begin position="138"/>
        <end position="148"/>
    </location>
</feature>
<feature type="region of interest" description="Disordered" evidence="2">
    <location>
        <begin position="186"/>
        <end position="440"/>
    </location>
</feature>
<comment type="caution">
    <text evidence="4">The sequence shown here is derived from an EMBL/GenBank/DDBJ whole genome shotgun (WGS) entry which is preliminary data.</text>
</comment>